<organism evidence="7 8">
    <name type="scientific">Legionella hackeliae</name>
    <dbReference type="NCBI Taxonomy" id="449"/>
    <lineage>
        <taxon>Bacteria</taxon>
        <taxon>Pseudomonadati</taxon>
        <taxon>Pseudomonadota</taxon>
        <taxon>Gammaproteobacteria</taxon>
        <taxon>Legionellales</taxon>
        <taxon>Legionellaceae</taxon>
        <taxon>Legionella</taxon>
    </lineage>
</organism>
<protein>
    <recommendedName>
        <fullName evidence="9">AI-2E family transporter</fullName>
    </recommendedName>
</protein>
<dbReference type="KEGG" id="lha:LHA_1471"/>
<feature type="transmembrane region" description="Helical" evidence="6">
    <location>
        <begin position="17"/>
        <end position="47"/>
    </location>
</feature>
<dbReference type="GO" id="GO:0055085">
    <property type="term" value="P:transmembrane transport"/>
    <property type="evidence" value="ECO:0007669"/>
    <property type="project" value="TreeGrafter"/>
</dbReference>
<dbReference type="Proteomes" id="UP000032803">
    <property type="component" value="Chromosome I"/>
</dbReference>
<evidence type="ECO:0000256" key="5">
    <source>
        <dbReference type="ARBA" id="ARBA00023136"/>
    </source>
</evidence>
<keyword evidence="8" id="KW-1185">Reference proteome</keyword>
<feature type="transmembrane region" description="Helical" evidence="6">
    <location>
        <begin position="59"/>
        <end position="80"/>
    </location>
</feature>
<proteinExistence type="inferred from homology"/>
<sequence length="350" mass="39359">MNDSRNGLSQSSWELKIIAFLAIIFIFFIAQPILFPLLLAFFLYLLLKPVVQLLQQLRIPKILASALITALLLGVISVGISSLAEPAAHWIDKAPEKMQVLEQKFYFVKKPLAKLSDAFKKIKTITETKQTPKIEVKTDVTDISYSIFDLTTNVILLIFLTLTNLFFLLIYSETIFNNLQKIITSRQTKIANNFLLSIERDISTYLVTFTIICICFGIAIATALWLVSLPNAMLWGVMAAGLNFIPYIGPAIGISVVFFISLLTFDSYFYILLPPLLYFLISNVEGQIITPILLGHRLNLNPLIVFFSIIFWAWLWGIGGAILSIPLLTVAKIMMVNVPSLAKYSLLLEK</sequence>
<evidence type="ECO:0000256" key="6">
    <source>
        <dbReference type="SAM" id="Phobius"/>
    </source>
</evidence>
<comment type="subcellular location">
    <subcellularLocation>
        <location evidence="1">Membrane</location>
        <topology evidence="1">Multi-pass membrane protein</topology>
    </subcellularLocation>
</comment>
<dbReference type="PATRIC" id="fig|449.7.peg.688"/>
<gene>
    <name evidence="7" type="ORF">LHA_1471</name>
</gene>
<dbReference type="PANTHER" id="PTHR21716:SF16">
    <property type="entry name" value="BLL1467 PROTEIN"/>
    <property type="match status" value="1"/>
</dbReference>
<dbReference type="HOGENOM" id="CLU_031275_0_1_6"/>
<dbReference type="GO" id="GO:0016020">
    <property type="term" value="C:membrane"/>
    <property type="evidence" value="ECO:0007669"/>
    <property type="project" value="UniProtKB-SubCell"/>
</dbReference>
<evidence type="ECO:0000256" key="3">
    <source>
        <dbReference type="ARBA" id="ARBA00022692"/>
    </source>
</evidence>
<evidence type="ECO:0000256" key="4">
    <source>
        <dbReference type="ARBA" id="ARBA00022989"/>
    </source>
</evidence>
<dbReference type="Pfam" id="PF01594">
    <property type="entry name" value="AI-2E_transport"/>
    <property type="match status" value="1"/>
</dbReference>
<evidence type="ECO:0000313" key="7">
    <source>
        <dbReference type="EMBL" id="CEK10514.1"/>
    </source>
</evidence>
<feature type="transmembrane region" description="Helical" evidence="6">
    <location>
        <begin position="304"/>
        <end position="328"/>
    </location>
</feature>
<dbReference type="PANTHER" id="PTHR21716">
    <property type="entry name" value="TRANSMEMBRANE PROTEIN"/>
    <property type="match status" value="1"/>
</dbReference>
<reference evidence="8" key="1">
    <citation type="submission" date="2014-09" db="EMBL/GenBank/DDBJ databases">
        <authorList>
            <person name="Gomez-Valero L."/>
        </authorList>
    </citation>
    <scope>NUCLEOTIDE SEQUENCE [LARGE SCALE GENOMIC DNA]</scope>
    <source>
        <strain evidence="8">ATCC35250</strain>
    </source>
</reference>
<evidence type="ECO:0000256" key="1">
    <source>
        <dbReference type="ARBA" id="ARBA00004141"/>
    </source>
</evidence>
<accession>A0A0A8UUQ4</accession>
<feature type="transmembrane region" description="Helical" evidence="6">
    <location>
        <begin position="205"/>
        <end position="227"/>
    </location>
</feature>
<dbReference type="InterPro" id="IPR002549">
    <property type="entry name" value="AI-2E-like"/>
</dbReference>
<dbReference type="AlphaFoldDB" id="A0A0A8UUQ4"/>
<feature type="transmembrane region" description="Helical" evidence="6">
    <location>
        <begin position="267"/>
        <end position="284"/>
    </location>
</feature>
<evidence type="ECO:0000313" key="8">
    <source>
        <dbReference type="Proteomes" id="UP000032803"/>
    </source>
</evidence>
<dbReference type="RefSeq" id="WP_045105877.1">
    <property type="nucleotide sequence ID" value="NZ_LN681225.1"/>
</dbReference>
<evidence type="ECO:0008006" key="9">
    <source>
        <dbReference type="Google" id="ProtNLM"/>
    </source>
</evidence>
<evidence type="ECO:0000256" key="2">
    <source>
        <dbReference type="ARBA" id="ARBA00009773"/>
    </source>
</evidence>
<keyword evidence="5 6" id="KW-0472">Membrane</keyword>
<name>A0A0A8UUQ4_LEGHA</name>
<comment type="similarity">
    <text evidence="2">Belongs to the autoinducer-2 exporter (AI-2E) (TC 2.A.86) family.</text>
</comment>
<dbReference type="EMBL" id="LN681225">
    <property type="protein sequence ID" value="CEK10514.1"/>
    <property type="molecule type" value="Genomic_DNA"/>
</dbReference>
<feature type="transmembrane region" description="Helical" evidence="6">
    <location>
        <begin position="233"/>
        <end position="260"/>
    </location>
</feature>
<dbReference type="OrthoDB" id="5637080at2"/>
<keyword evidence="3 6" id="KW-0812">Transmembrane</keyword>
<keyword evidence="4 6" id="KW-1133">Transmembrane helix</keyword>
<feature type="transmembrane region" description="Helical" evidence="6">
    <location>
        <begin position="154"/>
        <end position="171"/>
    </location>
</feature>